<keyword evidence="1" id="KW-0812">Transmembrane</keyword>
<evidence type="ECO:0000256" key="1">
    <source>
        <dbReference type="SAM" id="Phobius"/>
    </source>
</evidence>
<dbReference type="RefSeq" id="WP_386353975.1">
    <property type="nucleotide sequence ID" value="NZ_JBHSFG010000093.1"/>
</dbReference>
<reference evidence="3" key="1">
    <citation type="journal article" date="2019" name="Int. J. Syst. Evol. Microbiol.">
        <title>The Global Catalogue of Microorganisms (GCM) 10K type strain sequencing project: providing services to taxonomists for standard genome sequencing and annotation.</title>
        <authorList>
            <consortium name="The Broad Institute Genomics Platform"/>
            <consortium name="The Broad Institute Genome Sequencing Center for Infectious Disease"/>
            <person name="Wu L."/>
            <person name="Ma J."/>
        </authorList>
    </citation>
    <scope>NUCLEOTIDE SEQUENCE [LARGE SCALE GENOMIC DNA]</scope>
    <source>
        <strain evidence="3">DT43</strain>
    </source>
</reference>
<dbReference type="Proteomes" id="UP001596012">
    <property type="component" value="Unassembled WGS sequence"/>
</dbReference>
<organism evidence="2 3">
    <name type="scientific">Streptomyces xiangluensis</name>
    <dbReference type="NCBI Taxonomy" id="2665720"/>
    <lineage>
        <taxon>Bacteria</taxon>
        <taxon>Bacillati</taxon>
        <taxon>Actinomycetota</taxon>
        <taxon>Actinomycetes</taxon>
        <taxon>Kitasatosporales</taxon>
        <taxon>Streptomycetaceae</taxon>
        <taxon>Streptomyces</taxon>
    </lineage>
</organism>
<dbReference type="EMBL" id="JBHSFG010000093">
    <property type="protein sequence ID" value="MFC4471593.1"/>
    <property type="molecule type" value="Genomic_DNA"/>
</dbReference>
<comment type="caution">
    <text evidence="2">The sequence shown here is derived from an EMBL/GenBank/DDBJ whole genome shotgun (WGS) entry which is preliminary data.</text>
</comment>
<keyword evidence="3" id="KW-1185">Reference proteome</keyword>
<keyword evidence="1" id="KW-0472">Membrane</keyword>
<proteinExistence type="predicted"/>
<gene>
    <name evidence="2" type="ORF">ACFPH6_45095</name>
</gene>
<evidence type="ECO:0000313" key="2">
    <source>
        <dbReference type="EMBL" id="MFC4471593.1"/>
    </source>
</evidence>
<feature type="transmembrane region" description="Helical" evidence="1">
    <location>
        <begin position="6"/>
        <end position="27"/>
    </location>
</feature>
<name>A0ABV8Z5J5_9ACTN</name>
<evidence type="ECO:0008006" key="4">
    <source>
        <dbReference type="Google" id="ProtNLM"/>
    </source>
</evidence>
<sequence>MSALTQQILTIASVVVGVLASFVATSLTERSRWKRSQAARWDEKRLTAYAEYGNAVKLGVRLCYRIAAARNLVPTSQPIEIQDGLSALAEAENERTARWETVLLLGEPATILTARKWHEAVWKLELLIREDGVEPAAFVEAYKESVRLRNVFYGCARLDLGVLSGDIPEPAFGSLRLTDNVVPRGD</sequence>
<protein>
    <recommendedName>
        <fullName evidence="4">Secreted protein</fullName>
    </recommendedName>
</protein>
<accession>A0ABV8Z5J5</accession>
<keyword evidence="1" id="KW-1133">Transmembrane helix</keyword>
<evidence type="ECO:0000313" key="3">
    <source>
        <dbReference type="Proteomes" id="UP001596012"/>
    </source>
</evidence>